<reference evidence="4 5" key="1">
    <citation type="submission" date="2016-09" db="EMBL/GenBank/DDBJ databases">
        <title>Couchioplanes caeruleus draft genome sequence.</title>
        <authorList>
            <person name="Sheehan J."/>
            <person name="Caffrey P."/>
        </authorList>
    </citation>
    <scope>NUCLEOTIDE SEQUENCE [LARGE SCALE GENOMIC DNA]</scope>
    <source>
        <strain evidence="4 5">DSM 43634</strain>
    </source>
</reference>
<organism evidence="4 5">
    <name type="scientific">Couchioplanes caeruleus subsp. caeruleus</name>
    <dbReference type="NCBI Taxonomy" id="56427"/>
    <lineage>
        <taxon>Bacteria</taxon>
        <taxon>Bacillati</taxon>
        <taxon>Actinomycetota</taxon>
        <taxon>Actinomycetes</taxon>
        <taxon>Micromonosporales</taxon>
        <taxon>Micromonosporaceae</taxon>
        <taxon>Couchioplanes</taxon>
    </lineage>
</organism>
<keyword evidence="2" id="KW-1133">Transmembrane helix</keyword>
<evidence type="ECO:0000259" key="3">
    <source>
        <dbReference type="SMART" id="SM00014"/>
    </source>
</evidence>
<proteinExistence type="predicted"/>
<dbReference type="Gene3D" id="1.20.144.10">
    <property type="entry name" value="Phosphatidic acid phosphatase type 2/haloperoxidase"/>
    <property type="match status" value="1"/>
</dbReference>
<evidence type="ECO:0000256" key="2">
    <source>
        <dbReference type="SAM" id="Phobius"/>
    </source>
</evidence>
<feature type="transmembrane region" description="Helical" evidence="2">
    <location>
        <begin position="61"/>
        <end position="84"/>
    </location>
</feature>
<name>A0A1K0GR73_9ACTN</name>
<feature type="transmembrane region" description="Helical" evidence="2">
    <location>
        <begin position="12"/>
        <end position="33"/>
    </location>
</feature>
<feature type="compositionally biased region" description="Basic and acidic residues" evidence="1">
    <location>
        <begin position="223"/>
        <end position="235"/>
    </location>
</feature>
<feature type="compositionally biased region" description="Polar residues" evidence="1">
    <location>
        <begin position="260"/>
        <end position="272"/>
    </location>
</feature>
<dbReference type="Pfam" id="PF01569">
    <property type="entry name" value="PAP2"/>
    <property type="match status" value="1"/>
</dbReference>
<dbReference type="InterPro" id="IPR036938">
    <property type="entry name" value="PAP2/HPO_sf"/>
</dbReference>
<sequence length="304" mass="32377">MRLGLRLTTASALAIGVLVPFALLAALVAGGWAPLHEADAGLTDTLHRWALEHPGWTGATAWWTTVFAPFPLRFAALFLVIWLLRRHARQTALWVVTTMAVGGLLGALLKLLFGRHRPDLLDPVARATGFSFPSGHALNATLAAGVFVLVLLPVVRHRRLLWAGAILVAALTGISRIILGVHYASDVIAGWLLGVALLAATTMAFTRRGLGSIVDRGLTPDDAEQRPETSKHRSVDQGLASHTPQRPETSKRSSVDQGLASPTPQRAETSMLGSPVRPEPACSDGGPRSREDLRPRGGPSGSGR</sequence>
<dbReference type="AlphaFoldDB" id="A0A1K0GR73"/>
<evidence type="ECO:0000313" key="5">
    <source>
        <dbReference type="Proteomes" id="UP000182486"/>
    </source>
</evidence>
<keyword evidence="5" id="KW-1185">Reference proteome</keyword>
<comment type="caution">
    <text evidence="4">The sequence shown here is derived from an EMBL/GenBank/DDBJ whole genome shotgun (WGS) entry which is preliminary data.</text>
</comment>
<protein>
    <recommendedName>
        <fullName evidence="3">Phosphatidic acid phosphatase type 2/haloperoxidase domain-containing protein</fullName>
    </recommendedName>
</protein>
<dbReference type="RefSeq" id="WP_071805745.1">
    <property type="nucleotide sequence ID" value="NZ_MEIA01000139.1"/>
</dbReference>
<dbReference type="InterPro" id="IPR000326">
    <property type="entry name" value="PAP2/HPO"/>
</dbReference>
<accession>A0A1K0GR73</accession>
<evidence type="ECO:0000256" key="1">
    <source>
        <dbReference type="SAM" id="MobiDB-lite"/>
    </source>
</evidence>
<feature type="domain" description="Phosphatidic acid phosphatase type 2/haloperoxidase" evidence="3">
    <location>
        <begin position="92"/>
        <end position="202"/>
    </location>
</feature>
<dbReference type="CDD" id="cd03392">
    <property type="entry name" value="PAP2_like_2"/>
    <property type="match status" value="1"/>
</dbReference>
<feature type="transmembrane region" description="Helical" evidence="2">
    <location>
        <begin position="91"/>
        <end position="113"/>
    </location>
</feature>
<dbReference type="SMART" id="SM00014">
    <property type="entry name" value="acidPPc"/>
    <property type="match status" value="1"/>
</dbReference>
<dbReference type="PANTHER" id="PTHR14969:SF13">
    <property type="entry name" value="AT30094P"/>
    <property type="match status" value="1"/>
</dbReference>
<feature type="region of interest" description="Disordered" evidence="1">
    <location>
        <begin position="215"/>
        <end position="304"/>
    </location>
</feature>
<keyword evidence="2" id="KW-0472">Membrane</keyword>
<feature type="transmembrane region" description="Helical" evidence="2">
    <location>
        <begin position="133"/>
        <end position="154"/>
    </location>
</feature>
<evidence type="ECO:0000313" key="4">
    <source>
        <dbReference type="EMBL" id="OJF13684.1"/>
    </source>
</evidence>
<feature type="transmembrane region" description="Helical" evidence="2">
    <location>
        <begin position="188"/>
        <end position="206"/>
    </location>
</feature>
<dbReference type="Proteomes" id="UP000182486">
    <property type="component" value="Unassembled WGS sequence"/>
</dbReference>
<dbReference type="EMBL" id="MEIA01000139">
    <property type="protein sequence ID" value="OJF13684.1"/>
    <property type="molecule type" value="Genomic_DNA"/>
</dbReference>
<dbReference type="PANTHER" id="PTHR14969">
    <property type="entry name" value="SPHINGOSINE-1-PHOSPHATE PHOSPHOHYDROLASE"/>
    <property type="match status" value="1"/>
</dbReference>
<dbReference type="SUPFAM" id="SSF48317">
    <property type="entry name" value="Acid phosphatase/Vanadium-dependent haloperoxidase"/>
    <property type="match status" value="1"/>
</dbReference>
<keyword evidence="2" id="KW-0812">Transmembrane</keyword>
<gene>
    <name evidence="4" type="ORF">BG844_13875</name>
</gene>
<feature type="transmembrane region" description="Helical" evidence="2">
    <location>
        <begin position="161"/>
        <end position="182"/>
    </location>
</feature>